<evidence type="ECO:0000313" key="2">
    <source>
        <dbReference type="Proteomes" id="UP000198769"/>
    </source>
</evidence>
<keyword evidence="2" id="KW-1185">Reference proteome</keyword>
<organism evidence="1 2">
    <name type="scientific">Chryseobacterium oleae</name>
    <dbReference type="NCBI Taxonomy" id="491207"/>
    <lineage>
        <taxon>Bacteria</taxon>
        <taxon>Pseudomonadati</taxon>
        <taxon>Bacteroidota</taxon>
        <taxon>Flavobacteriia</taxon>
        <taxon>Flavobacteriales</taxon>
        <taxon>Weeksellaceae</taxon>
        <taxon>Chryseobacterium group</taxon>
        <taxon>Chryseobacterium</taxon>
    </lineage>
</organism>
<dbReference type="AlphaFoldDB" id="A0A1I4X5J6"/>
<dbReference type="Proteomes" id="UP000198769">
    <property type="component" value="Unassembled WGS sequence"/>
</dbReference>
<evidence type="ECO:0000313" key="1">
    <source>
        <dbReference type="EMBL" id="SFN21157.1"/>
    </source>
</evidence>
<proteinExistence type="predicted"/>
<reference evidence="2" key="1">
    <citation type="submission" date="2016-10" db="EMBL/GenBank/DDBJ databases">
        <authorList>
            <person name="Varghese N."/>
            <person name="Submissions S."/>
        </authorList>
    </citation>
    <scope>NUCLEOTIDE SEQUENCE [LARGE SCALE GENOMIC DNA]</scope>
    <source>
        <strain evidence="2">DSM 25575</strain>
    </source>
</reference>
<name>A0A1I4X5J6_CHROL</name>
<dbReference type="EMBL" id="FOVD01000002">
    <property type="protein sequence ID" value="SFN21157.1"/>
    <property type="molecule type" value="Genomic_DNA"/>
</dbReference>
<protein>
    <submittedName>
        <fullName evidence="1">Uncharacterized protein</fullName>
    </submittedName>
</protein>
<sequence length="33" mass="4041">MVKKRDVTYFIVYKKNNGKIIYDMYTKKLGILR</sequence>
<accession>A0A1I4X5J6</accession>
<gene>
    <name evidence="1" type="ORF">SAMN05421594_1495</name>
</gene>